<dbReference type="RefSeq" id="XP_022285179.1">
    <property type="nucleotide sequence ID" value="XM_022429767.1"/>
</dbReference>
<dbReference type="EMBL" id="LSBJ02000007">
    <property type="protein sequence ID" value="OWT42698.1"/>
    <property type="molecule type" value="Genomic_DNA"/>
</dbReference>
<organism evidence="1 2">
    <name type="scientific">Pochonia chlamydosporia 170</name>
    <dbReference type="NCBI Taxonomy" id="1380566"/>
    <lineage>
        <taxon>Eukaryota</taxon>
        <taxon>Fungi</taxon>
        <taxon>Dikarya</taxon>
        <taxon>Ascomycota</taxon>
        <taxon>Pezizomycotina</taxon>
        <taxon>Sordariomycetes</taxon>
        <taxon>Hypocreomycetidae</taxon>
        <taxon>Hypocreales</taxon>
        <taxon>Clavicipitaceae</taxon>
        <taxon>Pochonia</taxon>
    </lineage>
</organism>
<dbReference type="AlphaFoldDB" id="A0A219APE5"/>
<dbReference type="KEGG" id="pchm:VFPPC_18111"/>
<dbReference type="Proteomes" id="UP000078397">
    <property type="component" value="Unassembled WGS sequence"/>
</dbReference>
<proteinExistence type="predicted"/>
<sequence>MFSGRRGYQEILGLLTDSGGTNAHAEDVVSTALTRDVKQHIETSSGKAAPGI</sequence>
<evidence type="ECO:0000313" key="2">
    <source>
        <dbReference type="Proteomes" id="UP000078397"/>
    </source>
</evidence>
<name>A0A219APE5_METCM</name>
<reference evidence="1 2" key="1">
    <citation type="journal article" date="2016" name="PLoS Pathog.">
        <title>Biosynthesis of antibiotic leucinostatins in bio-control fungus Purpureocillium lilacinum and their inhibition on phytophthora revealed by genome mining.</title>
        <authorList>
            <person name="Wang G."/>
            <person name="Liu Z."/>
            <person name="Lin R."/>
            <person name="Li E."/>
            <person name="Mao Z."/>
            <person name="Ling J."/>
            <person name="Yang Y."/>
            <person name="Yin W.B."/>
            <person name="Xie B."/>
        </authorList>
    </citation>
    <scope>NUCLEOTIDE SEQUENCE [LARGE SCALE GENOMIC DNA]</scope>
    <source>
        <strain evidence="1">170</strain>
    </source>
</reference>
<gene>
    <name evidence="1" type="ORF">VFPPC_18111</name>
</gene>
<dbReference type="GeneID" id="33936976"/>
<keyword evidence="2" id="KW-1185">Reference proteome</keyword>
<evidence type="ECO:0000313" key="1">
    <source>
        <dbReference type="EMBL" id="OWT42698.1"/>
    </source>
</evidence>
<protein>
    <submittedName>
        <fullName evidence="1">Uncharacterized protein</fullName>
    </submittedName>
</protein>
<comment type="caution">
    <text evidence="1">The sequence shown here is derived from an EMBL/GenBank/DDBJ whole genome shotgun (WGS) entry which is preliminary data.</text>
</comment>
<accession>A0A219APE5</accession>